<dbReference type="InterPro" id="IPR001208">
    <property type="entry name" value="MCM_dom"/>
</dbReference>
<dbReference type="PANTHER" id="PTHR11630:SF75">
    <property type="entry name" value="MINICHROMOSOME MAINTENANCE DOMAIN-CONTAINING PROTEIN 2"/>
    <property type="match status" value="1"/>
</dbReference>
<evidence type="ECO:0000256" key="4">
    <source>
        <dbReference type="ARBA" id="ARBA00023125"/>
    </source>
</evidence>
<keyword evidence="2" id="KW-0547">Nucleotide-binding</keyword>
<evidence type="ECO:0000256" key="3">
    <source>
        <dbReference type="ARBA" id="ARBA00022840"/>
    </source>
</evidence>
<organism evidence="7 8">
    <name type="scientific">Staurois parvus</name>
    <dbReference type="NCBI Taxonomy" id="386267"/>
    <lineage>
        <taxon>Eukaryota</taxon>
        <taxon>Metazoa</taxon>
        <taxon>Chordata</taxon>
        <taxon>Craniata</taxon>
        <taxon>Vertebrata</taxon>
        <taxon>Euteleostomi</taxon>
        <taxon>Amphibia</taxon>
        <taxon>Batrachia</taxon>
        <taxon>Anura</taxon>
        <taxon>Neobatrachia</taxon>
        <taxon>Ranoidea</taxon>
        <taxon>Ranidae</taxon>
        <taxon>Staurois</taxon>
    </lineage>
</organism>
<protein>
    <submittedName>
        <fullName evidence="7">Uncharacterized protein</fullName>
    </submittedName>
</protein>
<evidence type="ECO:0000313" key="8">
    <source>
        <dbReference type="Proteomes" id="UP001162483"/>
    </source>
</evidence>
<dbReference type="InterPro" id="IPR027417">
    <property type="entry name" value="P-loop_NTPase"/>
</dbReference>
<dbReference type="InterPro" id="IPR031327">
    <property type="entry name" value="MCM"/>
</dbReference>
<dbReference type="Proteomes" id="UP001162483">
    <property type="component" value="Unassembled WGS sequence"/>
</dbReference>
<evidence type="ECO:0000313" key="7">
    <source>
        <dbReference type="EMBL" id="CAI9549944.1"/>
    </source>
</evidence>
<feature type="domain" description="MCM C-terminal AAA(+) ATPase" evidence="5">
    <location>
        <begin position="222"/>
        <end position="346"/>
    </location>
</feature>
<keyword evidence="4" id="KW-0238">DNA-binding</keyword>
<name>A0ABN9BQH8_9NEOB</name>
<dbReference type="Pfam" id="PF00493">
    <property type="entry name" value="MCM"/>
    <property type="match status" value="1"/>
</dbReference>
<reference evidence="7" key="1">
    <citation type="submission" date="2023-05" db="EMBL/GenBank/DDBJ databases">
        <authorList>
            <person name="Stuckert A."/>
        </authorList>
    </citation>
    <scope>NUCLEOTIDE SEQUENCE</scope>
</reference>
<evidence type="ECO:0000259" key="5">
    <source>
        <dbReference type="Pfam" id="PF00493"/>
    </source>
</evidence>
<keyword evidence="8" id="KW-1185">Reference proteome</keyword>
<accession>A0ABN9BQH8</accession>
<evidence type="ECO:0000259" key="6">
    <source>
        <dbReference type="Pfam" id="PF17855"/>
    </source>
</evidence>
<sequence length="541" mass="60528">MNRVLSLQINVVLKLTHLPELPGYRLSLSNFPLDYKSQRLYMMEGTVTAISTVTKYTQGAQFLCSETKCPFSQDFQYIRVHIPGATELATVGQEFMCDLCSSPLKEDMKYRVLGDKQVVELTDAKSLRVLQGHYATPQKSRFQSYAVYIRDELINRMKIGGRYRVVGIPVCGPNDSQLSICIEANNIHQYIAESSLTISEPIRELYLKTFGSPWIFTGVLANIFASQVVPVGTYNTLKLCVLLSLVQTCNEDEDIGNIIDLLVVTSDTLIVERLMSYSVSLLPRGVRHTPFNDIFATVRKDEHGTGTAIIHAGSALMAKGGACFIGDINSHKKDQLDHLKSVLESRNTAMFIPGKKYGVDVDHQIFIPLQCNFWAYADFSYKKCNLRKCNLRENTFIGQMDLSMIPVSVMDAFGMLVYCNESSLSHPTVPLVQHSLLRAVNPGSPLCPASEQFTTQDFEELISYAKSLKVTFSSRAETLLQSYYLASRRIRTDSSGSKISASALRHLSSMSEAHTKLSLRREVTEEDALVAILLFLKFLLP</sequence>
<keyword evidence="3" id="KW-0067">ATP-binding</keyword>
<dbReference type="EMBL" id="CATNWA010005384">
    <property type="protein sequence ID" value="CAI9549944.1"/>
    <property type="molecule type" value="Genomic_DNA"/>
</dbReference>
<dbReference type="PANTHER" id="PTHR11630">
    <property type="entry name" value="DNA REPLICATION LICENSING FACTOR MCM FAMILY MEMBER"/>
    <property type="match status" value="1"/>
</dbReference>
<feature type="domain" description="MCM AAA-lid" evidence="6">
    <location>
        <begin position="459"/>
        <end position="537"/>
    </location>
</feature>
<dbReference type="InterPro" id="IPR041562">
    <property type="entry name" value="MCM_lid"/>
</dbReference>
<comment type="similarity">
    <text evidence="1">Belongs to the MCM family.</text>
</comment>
<gene>
    <name evidence="7" type="ORF">SPARVUS_LOCUS3425408</name>
</gene>
<dbReference type="Gene3D" id="3.40.50.300">
    <property type="entry name" value="P-loop containing nucleotide triphosphate hydrolases"/>
    <property type="match status" value="1"/>
</dbReference>
<proteinExistence type="inferred from homology"/>
<evidence type="ECO:0000256" key="1">
    <source>
        <dbReference type="ARBA" id="ARBA00008010"/>
    </source>
</evidence>
<comment type="caution">
    <text evidence="7">The sequence shown here is derived from an EMBL/GenBank/DDBJ whole genome shotgun (WGS) entry which is preliminary data.</text>
</comment>
<evidence type="ECO:0000256" key="2">
    <source>
        <dbReference type="ARBA" id="ARBA00022741"/>
    </source>
</evidence>
<dbReference type="Pfam" id="PF17855">
    <property type="entry name" value="MCM_lid"/>
    <property type="match status" value="1"/>
</dbReference>